<evidence type="ECO:0008006" key="5">
    <source>
        <dbReference type="Google" id="ProtNLM"/>
    </source>
</evidence>
<dbReference type="InterPro" id="IPR013889">
    <property type="entry name" value="Karyogamy_KAR9"/>
</dbReference>
<evidence type="ECO:0000313" key="4">
    <source>
        <dbReference type="Proteomes" id="UP000186583"/>
    </source>
</evidence>
<feature type="compositionally biased region" description="Pro residues" evidence="2">
    <location>
        <begin position="300"/>
        <end position="314"/>
    </location>
</feature>
<evidence type="ECO:0000313" key="3">
    <source>
        <dbReference type="EMBL" id="OLN88747.1"/>
    </source>
</evidence>
<name>A0A1Q8RW74_9PEZI</name>
<dbReference type="PANTHER" id="PTHR37271:SF1">
    <property type="entry name" value="KARYOGAMY PROTEIN KAR9"/>
    <property type="match status" value="1"/>
</dbReference>
<organism evidence="3 4">
    <name type="scientific">Colletotrichum chlorophyti</name>
    <dbReference type="NCBI Taxonomy" id="708187"/>
    <lineage>
        <taxon>Eukaryota</taxon>
        <taxon>Fungi</taxon>
        <taxon>Dikarya</taxon>
        <taxon>Ascomycota</taxon>
        <taxon>Pezizomycotina</taxon>
        <taxon>Sordariomycetes</taxon>
        <taxon>Hypocreomycetidae</taxon>
        <taxon>Glomerellales</taxon>
        <taxon>Glomerellaceae</taxon>
        <taxon>Colletotrichum</taxon>
    </lineage>
</organism>
<feature type="compositionally biased region" description="Low complexity" evidence="2">
    <location>
        <begin position="1"/>
        <end position="38"/>
    </location>
</feature>
<dbReference type="PANTHER" id="PTHR37271">
    <property type="entry name" value="KARYOGAMY PROTEIN KAR9"/>
    <property type="match status" value="1"/>
</dbReference>
<protein>
    <recommendedName>
        <fullName evidence="5">Karyogamy protein KAR9</fullName>
    </recommendedName>
</protein>
<dbReference type="OrthoDB" id="5559380at2759"/>
<feature type="region of interest" description="Disordered" evidence="2">
    <location>
        <begin position="161"/>
        <end position="279"/>
    </location>
</feature>
<dbReference type="GO" id="GO:0031578">
    <property type="term" value="P:mitotic spindle orientation checkpoint signaling"/>
    <property type="evidence" value="ECO:0007669"/>
    <property type="project" value="TreeGrafter"/>
</dbReference>
<dbReference type="GO" id="GO:0051293">
    <property type="term" value="P:establishment of spindle localization"/>
    <property type="evidence" value="ECO:0007669"/>
    <property type="project" value="TreeGrafter"/>
</dbReference>
<feature type="coiled-coil region" evidence="1">
    <location>
        <begin position="618"/>
        <end position="645"/>
    </location>
</feature>
<feature type="region of interest" description="Disordered" evidence="2">
    <location>
        <begin position="291"/>
        <end position="329"/>
    </location>
</feature>
<comment type="caution">
    <text evidence="3">The sequence shown here is derived from an EMBL/GenBank/DDBJ whole genome shotgun (WGS) entry which is preliminary data.</text>
</comment>
<proteinExistence type="predicted"/>
<dbReference type="GO" id="GO:0043332">
    <property type="term" value="C:mating projection tip"/>
    <property type="evidence" value="ECO:0007669"/>
    <property type="project" value="TreeGrafter"/>
</dbReference>
<dbReference type="Proteomes" id="UP000186583">
    <property type="component" value="Unassembled WGS sequence"/>
</dbReference>
<dbReference type="Pfam" id="PF08580">
    <property type="entry name" value="KAR9"/>
    <property type="match status" value="1"/>
</dbReference>
<evidence type="ECO:0000256" key="1">
    <source>
        <dbReference type="SAM" id="Coils"/>
    </source>
</evidence>
<feature type="compositionally biased region" description="Polar residues" evidence="2">
    <location>
        <begin position="111"/>
        <end position="141"/>
    </location>
</feature>
<feature type="compositionally biased region" description="Basic and acidic residues" evidence="2">
    <location>
        <begin position="177"/>
        <end position="196"/>
    </location>
</feature>
<feature type="compositionally biased region" description="Basic residues" evidence="2">
    <location>
        <begin position="203"/>
        <end position="213"/>
    </location>
</feature>
<gene>
    <name evidence="3" type="ORF">CCHL11_01874</name>
</gene>
<accession>A0A1Q8RW74</accession>
<dbReference type="GO" id="GO:0005938">
    <property type="term" value="C:cell cortex"/>
    <property type="evidence" value="ECO:0007669"/>
    <property type="project" value="TreeGrafter"/>
</dbReference>
<feature type="region of interest" description="Disordered" evidence="2">
    <location>
        <begin position="1"/>
        <end position="81"/>
    </location>
</feature>
<dbReference type="AlphaFoldDB" id="A0A1Q8RW74"/>
<keyword evidence="1" id="KW-0175">Coiled coil</keyword>
<feature type="compositionally biased region" description="Polar residues" evidence="2">
    <location>
        <begin position="233"/>
        <end position="243"/>
    </location>
</feature>
<feature type="compositionally biased region" description="Low complexity" evidence="2">
    <location>
        <begin position="47"/>
        <end position="67"/>
    </location>
</feature>
<feature type="compositionally biased region" description="Low complexity" evidence="2">
    <location>
        <begin position="219"/>
        <end position="232"/>
    </location>
</feature>
<feature type="compositionally biased region" description="Basic and acidic residues" evidence="2">
    <location>
        <begin position="263"/>
        <end position="272"/>
    </location>
</feature>
<feature type="region of interest" description="Disordered" evidence="2">
    <location>
        <begin position="100"/>
        <end position="149"/>
    </location>
</feature>
<dbReference type="EMBL" id="MPGH01000087">
    <property type="protein sequence ID" value="OLN88747.1"/>
    <property type="molecule type" value="Genomic_DNA"/>
</dbReference>
<dbReference type="STRING" id="708187.A0A1Q8RW74"/>
<keyword evidence="4" id="KW-1185">Reference proteome</keyword>
<dbReference type="GO" id="GO:0030473">
    <property type="term" value="P:nuclear migration along microtubule"/>
    <property type="evidence" value="ECO:0007669"/>
    <property type="project" value="TreeGrafter"/>
</dbReference>
<evidence type="ECO:0000256" key="2">
    <source>
        <dbReference type="SAM" id="MobiDB-lite"/>
    </source>
</evidence>
<sequence>MSAGGTSVTEVEAEAEASYSSNTANTDVVDATTVAPAASENLAASHQIQHPQQVQMQTQSATATAAADPVPDLGFSDVSNPDLSQLLQSPFQVVNNNNDVASSEENKSTNDKSPASSARDQSIPSHSNTSSPYGSPNATKTKQTRKPSPNLAARLKALGFVSHKKSSDQASPTPQDRIGRLPEDQIRQIDENHKASSIESVIHRRGRPWKGKTHSSDILESTSTLTTAHTTEPSIDTSPSSQDVAPGASLVLPEITTTEPLDMETHKYRLPDHTNGNGTKVQLETRREHLERNVTQPVTDQPPTPPPKDTPPVPAAEFTPDLTSYFNPSHQRPGSIYTLSRASFANQLAQLTSLQLPDAESLSSKVSAIPTAQVASKALINAAEQIRSWIYKASEVISGLDSDDDVEWAAAGGREGLEEVEGAIHRFEKLIKVYVGAIEELQGRQDIANVPPTDLHRAVSQMESIIEEWANIKATLNAVKVQVEIAMEWEELWNYVLGDIQSEVDELSRLVFEMEERRHKSLMAAASGDGVDIGDLENIVEETPPPVSKISAQNRFSISGLPLSPGSTSPGTPALSQDDSSLLALFARMQPLRASLDFLPMRLAVFAARAEKSFPTACEELEMRRTGLDGSYKKLEKDAESLRKELGEDRWVLVFRGAGRQAQKMIESVERSIVKLREAVDTGVHLSSPPTMIKKIESYDAKKTHYGPAIERVLAIIDKGVKDRLTVNGEILRLHAEMQSRWESIKDEMREMDVVVDEVQADTRGQQLRDSISIRKQATVLVANAVPAAAQAVDISAVEHDIETCYPVFW</sequence>
<reference evidence="3 4" key="1">
    <citation type="submission" date="2016-11" db="EMBL/GenBank/DDBJ databases">
        <title>Draft Genome Assembly of Colletotrichum chlorophyti a pathogen of herbaceous plants.</title>
        <authorList>
            <person name="Gan P."/>
            <person name="Narusaka M."/>
            <person name="Tsushima A."/>
            <person name="Narusaka Y."/>
            <person name="Takano Y."/>
            <person name="Shirasu K."/>
        </authorList>
    </citation>
    <scope>NUCLEOTIDE SEQUENCE [LARGE SCALE GENOMIC DNA]</scope>
    <source>
        <strain evidence="3 4">NTL11</strain>
    </source>
</reference>
<dbReference type="GO" id="GO:0005816">
    <property type="term" value="C:spindle pole body"/>
    <property type="evidence" value="ECO:0007669"/>
    <property type="project" value="TreeGrafter"/>
</dbReference>